<feature type="domain" description="BZIP" evidence="9">
    <location>
        <begin position="244"/>
        <end position="297"/>
    </location>
</feature>
<dbReference type="GO" id="GO:0000978">
    <property type="term" value="F:RNA polymerase II cis-regulatory region sequence-specific DNA binding"/>
    <property type="evidence" value="ECO:0007669"/>
    <property type="project" value="TreeGrafter"/>
</dbReference>
<comment type="caution">
    <text evidence="10">The sequence shown here is derived from an EMBL/GenBank/DDBJ whole genome shotgun (WGS) entry which is preliminary data.</text>
</comment>
<keyword evidence="6" id="KW-0539">Nucleus</keyword>
<dbReference type="GO" id="GO:0030968">
    <property type="term" value="P:endoplasmic reticulum unfolded protein response"/>
    <property type="evidence" value="ECO:0007669"/>
    <property type="project" value="TreeGrafter"/>
</dbReference>
<evidence type="ECO:0000256" key="6">
    <source>
        <dbReference type="ARBA" id="ARBA00023242"/>
    </source>
</evidence>
<comment type="subcellular location">
    <subcellularLocation>
        <location evidence="1">Membrane</location>
        <topology evidence="1">Single-pass membrane protein</topology>
    </subcellularLocation>
</comment>
<dbReference type="EMBL" id="JAACXV010014094">
    <property type="protein sequence ID" value="KAF7270446.1"/>
    <property type="molecule type" value="Genomic_DNA"/>
</dbReference>
<evidence type="ECO:0000256" key="1">
    <source>
        <dbReference type="ARBA" id="ARBA00004167"/>
    </source>
</evidence>
<evidence type="ECO:0000256" key="4">
    <source>
        <dbReference type="ARBA" id="ARBA00023125"/>
    </source>
</evidence>
<dbReference type="PRINTS" id="PR00041">
    <property type="entry name" value="LEUZIPPRCREB"/>
</dbReference>
<dbReference type="Proteomes" id="UP000625711">
    <property type="component" value="Unassembled WGS sequence"/>
</dbReference>
<feature type="compositionally biased region" description="Basic and acidic residues" evidence="8">
    <location>
        <begin position="552"/>
        <end position="561"/>
    </location>
</feature>
<comment type="similarity">
    <text evidence="2">Belongs to the bZIP family. ATF subfamily.</text>
</comment>
<keyword evidence="3" id="KW-0805">Transcription regulation</keyword>
<dbReference type="GO" id="GO:0016020">
    <property type="term" value="C:membrane"/>
    <property type="evidence" value="ECO:0007669"/>
    <property type="project" value="UniProtKB-SubCell"/>
</dbReference>
<dbReference type="SUPFAM" id="SSF57959">
    <property type="entry name" value="Leucine zipper domain"/>
    <property type="match status" value="1"/>
</dbReference>
<keyword evidence="7" id="KW-0175">Coiled coil</keyword>
<dbReference type="PANTHER" id="PTHR46164">
    <property type="entry name" value="ATF6, ISOFORM C"/>
    <property type="match status" value="1"/>
</dbReference>
<evidence type="ECO:0000256" key="5">
    <source>
        <dbReference type="ARBA" id="ARBA00023163"/>
    </source>
</evidence>
<dbReference type="Pfam" id="PF00170">
    <property type="entry name" value="bZIP_1"/>
    <property type="match status" value="1"/>
</dbReference>
<name>A0A834M358_RHYFE</name>
<dbReference type="GO" id="GO:0000981">
    <property type="term" value="F:DNA-binding transcription factor activity, RNA polymerase II-specific"/>
    <property type="evidence" value="ECO:0007669"/>
    <property type="project" value="TreeGrafter"/>
</dbReference>
<dbReference type="SMART" id="SM00338">
    <property type="entry name" value="BRLZ"/>
    <property type="match status" value="1"/>
</dbReference>
<dbReference type="CDD" id="cd14700">
    <property type="entry name" value="bZIP_ATF6"/>
    <property type="match status" value="1"/>
</dbReference>
<keyword evidence="11" id="KW-1185">Reference proteome</keyword>
<dbReference type="AlphaFoldDB" id="A0A834M358"/>
<feature type="region of interest" description="Disordered" evidence="8">
    <location>
        <begin position="550"/>
        <end position="585"/>
    </location>
</feature>
<dbReference type="Gene3D" id="1.20.5.170">
    <property type="match status" value="1"/>
</dbReference>
<reference evidence="10" key="1">
    <citation type="submission" date="2020-08" db="EMBL/GenBank/DDBJ databases">
        <title>Genome sequencing and assembly of the red palm weevil Rhynchophorus ferrugineus.</title>
        <authorList>
            <person name="Dias G.B."/>
            <person name="Bergman C.M."/>
            <person name="Manee M."/>
        </authorList>
    </citation>
    <scope>NUCLEOTIDE SEQUENCE</scope>
    <source>
        <strain evidence="10">AA-2017</strain>
        <tissue evidence="10">Whole larva</tissue>
    </source>
</reference>
<feature type="region of interest" description="Disordered" evidence="8">
    <location>
        <begin position="108"/>
        <end position="134"/>
    </location>
</feature>
<evidence type="ECO:0000259" key="9">
    <source>
        <dbReference type="PROSITE" id="PS50217"/>
    </source>
</evidence>
<evidence type="ECO:0000256" key="2">
    <source>
        <dbReference type="ARBA" id="ARBA00009050"/>
    </source>
</evidence>
<evidence type="ECO:0000313" key="11">
    <source>
        <dbReference type="Proteomes" id="UP000625711"/>
    </source>
</evidence>
<sequence>MWPDVLSYGDYAFKSSPESCSDNSLCTDIMDVSSGEDFITQLSADLDIPLLLNPGEDELAVLSSFFDKSPDEILSEIASVPREDLSNDGIDLKGMNFCDWDLEMKMEKESDESSLSSNSPEPRHTPPPAIKKNLTYKVKEDPVKTTKVQLFTQGNTPPKLPIKRVPIQPKTTCSVPVTTSNNIVVIKNEFPTVVPSGVPAGVVVLDTIPVNNFQNSISVPLSNQIPVTSLINSRCNSISIDPKVLKRQQRKIKNRESACLSRKKKKDYITSLEEKVKELNEENKKLVQENKCLKDRLAFYEEQKPFKNISINGRKPTLVLCVFLLVIGLNLEFLSNPSLFKQNKADLSENNLAQMPITHRGRGLLWTDDQDQASNTTYFSPLTMCPASINQTESARLLLELERWIGKPEVPPKPPVATTPKPKLKRKKIRIDSSLVQVLENRLYGPENESSNEIQVFSPKPEQLYSEFFEAINRQDDTFYVVSFSEQHLLVPALYHNKTRRPKMTLLMPSVLPNSTSTQAFVPLMQIDCEVLDTKLVNVKYGAIPRQYRNITKSDEPHENKPSNTSGRNYRTKPYKPLFNTKGKK</sequence>
<evidence type="ECO:0000256" key="7">
    <source>
        <dbReference type="SAM" id="Coils"/>
    </source>
</evidence>
<feature type="coiled-coil region" evidence="7">
    <location>
        <begin position="262"/>
        <end position="303"/>
    </location>
</feature>
<evidence type="ECO:0000256" key="8">
    <source>
        <dbReference type="SAM" id="MobiDB-lite"/>
    </source>
</evidence>
<dbReference type="InterPro" id="IPR051882">
    <property type="entry name" value="ATF_bZIP_TF"/>
</dbReference>
<organism evidence="10 11">
    <name type="scientific">Rhynchophorus ferrugineus</name>
    <name type="common">Red palm weevil</name>
    <name type="synonym">Curculio ferrugineus</name>
    <dbReference type="NCBI Taxonomy" id="354439"/>
    <lineage>
        <taxon>Eukaryota</taxon>
        <taxon>Metazoa</taxon>
        <taxon>Ecdysozoa</taxon>
        <taxon>Arthropoda</taxon>
        <taxon>Hexapoda</taxon>
        <taxon>Insecta</taxon>
        <taxon>Pterygota</taxon>
        <taxon>Neoptera</taxon>
        <taxon>Endopterygota</taxon>
        <taxon>Coleoptera</taxon>
        <taxon>Polyphaga</taxon>
        <taxon>Cucujiformia</taxon>
        <taxon>Curculionidae</taxon>
        <taxon>Dryophthorinae</taxon>
        <taxon>Rhynchophorus</taxon>
    </lineage>
</organism>
<dbReference type="OrthoDB" id="644067at2759"/>
<dbReference type="PROSITE" id="PS50217">
    <property type="entry name" value="BZIP"/>
    <property type="match status" value="1"/>
</dbReference>
<dbReference type="InterPro" id="IPR004827">
    <property type="entry name" value="bZIP"/>
</dbReference>
<accession>A0A834M358</accession>
<dbReference type="InterPro" id="IPR046347">
    <property type="entry name" value="bZIP_sf"/>
</dbReference>
<evidence type="ECO:0000313" key="10">
    <source>
        <dbReference type="EMBL" id="KAF7270446.1"/>
    </source>
</evidence>
<proteinExistence type="inferred from homology"/>
<gene>
    <name evidence="10" type="ORF">GWI33_016596</name>
</gene>
<evidence type="ECO:0000256" key="3">
    <source>
        <dbReference type="ARBA" id="ARBA00023015"/>
    </source>
</evidence>
<keyword evidence="4" id="KW-0238">DNA-binding</keyword>
<protein>
    <recommendedName>
        <fullName evidence="9">BZIP domain-containing protein</fullName>
    </recommendedName>
</protein>
<dbReference type="PANTHER" id="PTHR46164:SF3">
    <property type="entry name" value="ATF6, ISOFORM C"/>
    <property type="match status" value="1"/>
</dbReference>
<dbReference type="GO" id="GO:0005634">
    <property type="term" value="C:nucleus"/>
    <property type="evidence" value="ECO:0007669"/>
    <property type="project" value="TreeGrafter"/>
</dbReference>
<keyword evidence="5" id="KW-0804">Transcription</keyword>